<comment type="caution">
    <text evidence="1">The sequence shown here is derived from an EMBL/GenBank/DDBJ whole genome shotgun (WGS) entry which is preliminary data.</text>
</comment>
<dbReference type="GO" id="GO:0030170">
    <property type="term" value="F:pyridoxal phosphate binding"/>
    <property type="evidence" value="ECO:0007669"/>
    <property type="project" value="TreeGrafter"/>
</dbReference>
<organism evidence="1">
    <name type="scientific">marine sediment metagenome</name>
    <dbReference type="NCBI Taxonomy" id="412755"/>
    <lineage>
        <taxon>unclassified sequences</taxon>
        <taxon>metagenomes</taxon>
        <taxon>ecological metagenomes</taxon>
    </lineage>
</organism>
<dbReference type="EMBL" id="BARU01009595">
    <property type="protein sequence ID" value="GAH39105.1"/>
    <property type="molecule type" value="Genomic_DNA"/>
</dbReference>
<dbReference type="InterPro" id="IPR015424">
    <property type="entry name" value="PyrdxlP-dep_Trfase"/>
</dbReference>
<dbReference type="PANTHER" id="PTHR30244">
    <property type="entry name" value="TRANSAMINASE"/>
    <property type="match status" value="1"/>
</dbReference>
<dbReference type="SUPFAM" id="SSF53383">
    <property type="entry name" value="PLP-dependent transferases"/>
    <property type="match status" value="1"/>
</dbReference>
<accession>X1G2U0</accession>
<dbReference type="GO" id="GO:0008483">
    <property type="term" value="F:transaminase activity"/>
    <property type="evidence" value="ECO:0007669"/>
    <property type="project" value="TreeGrafter"/>
</dbReference>
<dbReference type="PANTHER" id="PTHR30244:SF34">
    <property type="entry name" value="DTDP-4-AMINO-4,6-DIDEOXYGALACTOSE TRANSAMINASE"/>
    <property type="match status" value="1"/>
</dbReference>
<gene>
    <name evidence="1" type="ORF">S03H2_18490</name>
</gene>
<dbReference type="AlphaFoldDB" id="X1G2U0"/>
<sequence length="258" mass="30424">MTTIDGGLLAIPFKNSEVQYLDFIKEKKNRKFLRTLFGLEVDDYFSRNPKARQIPEECFADAVFKELKNEWVSMDIQSFKKFWMDWQNAESIRRRRWFGIAKDERVEKYSKGFSDYPTFEVGGKFHANNVNAIIGLNALKSFDEWIDRRKQIIERYDKELCSTVGIELLEKKKDRQSGNWLYTILVDKRSDFIIKMLQLGIETSIVHERNDVAPIFREYAGDCPNLRKVNNKRVCLPLHQNMTLEDANYIIKSIKGGW</sequence>
<dbReference type="GO" id="GO:0000271">
    <property type="term" value="P:polysaccharide biosynthetic process"/>
    <property type="evidence" value="ECO:0007669"/>
    <property type="project" value="TreeGrafter"/>
</dbReference>
<dbReference type="InterPro" id="IPR015422">
    <property type="entry name" value="PyrdxlP-dep_Trfase_small"/>
</dbReference>
<name>X1G2U0_9ZZZZ</name>
<evidence type="ECO:0000313" key="1">
    <source>
        <dbReference type="EMBL" id="GAH39105.1"/>
    </source>
</evidence>
<proteinExistence type="predicted"/>
<dbReference type="Pfam" id="PF01041">
    <property type="entry name" value="DegT_DnrJ_EryC1"/>
    <property type="match status" value="1"/>
</dbReference>
<dbReference type="InterPro" id="IPR000653">
    <property type="entry name" value="DegT/StrS_aminotransferase"/>
</dbReference>
<evidence type="ECO:0008006" key="2">
    <source>
        <dbReference type="Google" id="ProtNLM"/>
    </source>
</evidence>
<protein>
    <recommendedName>
        <fullName evidence="2">DegT/DnrJ/EryC1/StrS aminotransferase family protein</fullName>
    </recommendedName>
</protein>
<dbReference type="Gene3D" id="3.90.1150.10">
    <property type="entry name" value="Aspartate Aminotransferase, domain 1"/>
    <property type="match status" value="1"/>
</dbReference>
<reference evidence="1" key="1">
    <citation type="journal article" date="2014" name="Front. Microbiol.">
        <title>High frequency of phylogenetically diverse reductive dehalogenase-homologous genes in deep subseafloor sedimentary metagenomes.</title>
        <authorList>
            <person name="Kawai M."/>
            <person name="Futagami T."/>
            <person name="Toyoda A."/>
            <person name="Takaki Y."/>
            <person name="Nishi S."/>
            <person name="Hori S."/>
            <person name="Arai W."/>
            <person name="Tsubouchi T."/>
            <person name="Morono Y."/>
            <person name="Uchiyama I."/>
            <person name="Ito T."/>
            <person name="Fujiyama A."/>
            <person name="Inagaki F."/>
            <person name="Takami H."/>
        </authorList>
    </citation>
    <scope>NUCLEOTIDE SEQUENCE</scope>
    <source>
        <strain evidence="1">Expedition CK06-06</strain>
    </source>
</reference>